<evidence type="ECO:0000313" key="5">
    <source>
        <dbReference type="EMBL" id="MBB4193593.1"/>
    </source>
</evidence>
<evidence type="ECO:0000259" key="4">
    <source>
        <dbReference type="SMART" id="SM00967"/>
    </source>
</evidence>
<dbReference type="Pfam" id="PF22435">
    <property type="entry name" value="MRM3-like_sub_bind"/>
    <property type="match status" value="1"/>
</dbReference>
<dbReference type="PANTHER" id="PTHR43191:SF2">
    <property type="entry name" value="RRNA METHYLTRANSFERASE 3, MITOCHONDRIAL"/>
    <property type="match status" value="1"/>
</dbReference>
<dbReference type="GO" id="GO:0005737">
    <property type="term" value="C:cytoplasm"/>
    <property type="evidence" value="ECO:0007669"/>
    <property type="project" value="UniProtKB-ARBA"/>
</dbReference>
<feature type="domain" description="RNA 2-O ribose methyltransferase substrate binding" evidence="4">
    <location>
        <begin position="46"/>
        <end position="122"/>
    </location>
</feature>
<dbReference type="Gene3D" id="3.30.1330.30">
    <property type="match status" value="1"/>
</dbReference>
<accession>A0A7W6Q9D6</accession>
<evidence type="ECO:0000256" key="2">
    <source>
        <dbReference type="ARBA" id="ARBA00022603"/>
    </source>
</evidence>
<dbReference type="InterPro" id="IPR029028">
    <property type="entry name" value="Alpha/beta_knot_MTases"/>
</dbReference>
<dbReference type="PANTHER" id="PTHR43191">
    <property type="entry name" value="RRNA METHYLTRANSFERASE 3"/>
    <property type="match status" value="1"/>
</dbReference>
<dbReference type="InterPro" id="IPR029026">
    <property type="entry name" value="tRNA_m1G_MTases_N"/>
</dbReference>
<dbReference type="InterPro" id="IPR001537">
    <property type="entry name" value="SpoU_MeTrfase"/>
</dbReference>
<dbReference type="EMBL" id="JACIFV010000013">
    <property type="protein sequence ID" value="MBB4193593.1"/>
    <property type="molecule type" value="Genomic_DNA"/>
</dbReference>
<gene>
    <name evidence="5" type="ORF">GGD53_003760</name>
</gene>
<dbReference type="InterPro" id="IPR051259">
    <property type="entry name" value="rRNA_Methyltransferase"/>
</dbReference>
<comment type="similarity">
    <text evidence="1">Belongs to the class IV-like SAM-binding methyltransferase superfamily. RNA methyltransferase TrmH family.</text>
</comment>
<dbReference type="GO" id="GO:0008173">
    <property type="term" value="F:RNA methyltransferase activity"/>
    <property type="evidence" value="ECO:0007669"/>
    <property type="project" value="InterPro"/>
</dbReference>
<dbReference type="SUPFAM" id="SSF55315">
    <property type="entry name" value="L30e-like"/>
    <property type="match status" value="1"/>
</dbReference>
<dbReference type="Gene3D" id="3.40.1280.10">
    <property type="match status" value="1"/>
</dbReference>
<name>A0A7W6Q9D6_9HYPH</name>
<organism evidence="5 6">
    <name type="scientific">Rhizobium aethiopicum</name>
    <dbReference type="NCBI Taxonomy" id="1138170"/>
    <lineage>
        <taxon>Bacteria</taxon>
        <taxon>Pseudomonadati</taxon>
        <taxon>Pseudomonadota</taxon>
        <taxon>Alphaproteobacteria</taxon>
        <taxon>Hyphomicrobiales</taxon>
        <taxon>Rhizobiaceae</taxon>
        <taxon>Rhizobium/Agrobacterium group</taxon>
        <taxon>Rhizobium</taxon>
    </lineage>
</organism>
<dbReference type="CDD" id="cd18095">
    <property type="entry name" value="SpoU-like_rRNA-MTase"/>
    <property type="match status" value="1"/>
</dbReference>
<dbReference type="InterPro" id="IPR013123">
    <property type="entry name" value="SpoU_subst-bd"/>
</dbReference>
<dbReference type="GO" id="GO:0032259">
    <property type="term" value="P:methylation"/>
    <property type="evidence" value="ECO:0007669"/>
    <property type="project" value="UniProtKB-KW"/>
</dbReference>
<protein>
    <submittedName>
        <fullName evidence="5">TrmH family RNA methyltransferase</fullName>
    </submittedName>
</protein>
<keyword evidence="3 5" id="KW-0808">Transferase</keyword>
<dbReference type="SMART" id="SM00967">
    <property type="entry name" value="SpoU_sub_bind"/>
    <property type="match status" value="1"/>
</dbReference>
<dbReference type="InterPro" id="IPR029064">
    <property type="entry name" value="Ribosomal_eL30-like_sf"/>
</dbReference>
<dbReference type="SUPFAM" id="SSF75217">
    <property type="entry name" value="alpha/beta knot"/>
    <property type="match status" value="1"/>
</dbReference>
<dbReference type="InterPro" id="IPR053888">
    <property type="entry name" value="MRM3-like_sub_bind"/>
</dbReference>
<dbReference type="Proteomes" id="UP000524492">
    <property type="component" value="Unassembled WGS sequence"/>
</dbReference>
<proteinExistence type="inferred from homology"/>
<keyword evidence="6" id="KW-1185">Reference proteome</keyword>
<reference evidence="5 6" key="1">
    <citation type="submission" date="2020-08" db="EMBL/GenBank/DDBJ databases">
        <title>Genomic Encyclopedia of Type Strains, Phase IV (KMG-V): Genome sequencing to study the core and pangenomes of soil and plant-associated prokaryotes.</title>
        <authorList>
            <person name="Whitman W."/>
        </authorList>
    </citation>
    <scope>NUCLEOTIDE SEQUENCE [LARGE SCALE GENOMIC DNA]</scope>
    <source>
        <strain evidence="5 6">SEMIA 4074</strain>
    </source>
</reference>
<dbReference type="GO" id="GO:0003723">
    <property type="term" value="F:RNA binding"/>
    <property type="evidence" value="ECO:0007669"/>
    <property type="project" value="InterPro"/>
</dbReference>
<keyword evidence="2 5" id="KW-0489">Methyltransferase</keyword>
<dbReference type="AlphaFoldDB" id="A0A7W6Q9D6"/>
<dbReference type="GO" id="GO:0006396">
    <property type="term" value="P:RNA processing"/>
    <property type="evidence" value="ECO:0007669"/>
    <property type="project" value="InterPro"/>
</dbReference>
<evidence type="ECO:0000256" key="1">
    <source>
        <dbReference type="ARBA" id="ARBA00007228"/>
    </source>
</evidence>
<sequence length="286" mass="30930">MSKDFPDQGPRRVGQVKEVTSLANPIIKDIKALTNKKSREESGTFLAEGLKLVIDAIELGWTIRTLVYAKAAKGKPLVEQMAARTVASGGLVLEVSEKVIAAITRRDNPQMVVGIFEQRWTPLKGIRPQEGETWVALDRVRDPGNLGTIIRTADAAGAAGIILIGETTDPFSLETVRATMGSVFAVPVARATPEEFLAWRKSAGVSIVATHLAGAVDYRTIDYRKRPTVLLMGNEQSGLPDQLAREADALARIPQQGRADSLNLAVATAVMLFEARRHLLSLAEGK</sequence>
<comment type="caution">
    <text evidence="5">The sequence shown here is derived from an EMBL/GenBank/DDBJ whole genome shotgun (WGS) entry which is preliminary data.</text>
</comment>
<evidence type="ECO:0000313" key="6">
    <source>
        <dbReference type="Proteomes" id="UP000524492"/>
    </source>
</evidence>
<dbReference type="Pfam" id="PF00588">
    <property type="entry name" value="SpoU_methylase"/>
    <property type="match status" value="1"/>
</dbReference>
<evidence type="ECO:0000256" key="3">
    <source>
        <dbReference type="ARBA" id="ARBA00022679"/>
    </source>
</evidence>
<dbReference type="RefSeq" id="WP_184458118.1">
    <property type="nucleotide sequence ID" value="NZ_JACIFV010000013.1"/>
</dbReference>